<dbReference type="Proteomes" id="UP001497623">
    <property type="component" value="Unassembled WGS sequence"/>
</dbReference>
<dbReference type="InterPro" id="IPR007110">
    <property type="entry name" value="Ig-like_dom"/>
</dbReference>
<comment type="subcellular location">
    <subcellularLocation>
        <location evidence="1">Membrane</location>
        <topology evidence="1">Single-pass membrane protein</topology>
    </subcellularLocation>
</comment>
<evidence type="ECO:0000256" key="3">
    <source>
        <dbReference type="ARBA" id="ARBA00023136"/>
    </source>
</evidence>
<dbReference type="CDD" id="cd00096">
    <property type="entry name" value="Ig"/>
    <property type="match status" value="2"/>
</dbReference>
<dbReference type="InterPro" id="IPR036116">
    <property type="entry name" value="FN3_sf"/>
</dbReference>
<evidence type="ECO:0000256" key="5">
    <source>
        <dbReference type="SAM" id="MobiDB-lite"/>
    </source>
</evidence>
<dbReference type="AlphaFoldDB" id="A0AAV2QV43"/>
<evidence type="ECO:0000256" key="1">
    <source>
        <dbReference type="ARBA" id="ARBA00004167"/>
    </source>
</evidence>
<dbReference type="GO" id="GO:0030154">
    <property type="term" value="P:cell differentiation"/>
    <property type="evidence" value="ECO:0007669"/>
    <property type="project" value="UniProtKB-ARBA"/>
</dbReference>
<dbReference type="PROSITE" id="PS50853">
    <property type="entry name" value="FN3"/>
    <property type="match status" value="1"/>
</dbReference>
<evidence type="ECO:0000256" key="2">
    <source>
        <dbReference type="ARBA" id="ARBA00022737"/>
    </source>
</evidence>
<dbReference type="GO" id="GO:0009653">
    <property type="term" value="P:anatomical structure morphogenesis"/>
    <property type="evidence" value="ECO:0007669"/>
    <property type="project" value="UniProtKB-ARBA"/>
</dbReference>
<gene>
    <name evidence="9" type="ORF">MNOR_LOCUS17406</name>
</gene>
<dbReference type="SUPFAM" id="SSF49265">
    <property type="entry name" value="Fibronectin type III"/>
    <property type="match status" value="1"/>
</dbReference>
<keyword evidence="3 6" id="KW-0472">Membrane</keyword>
<evidence type="ECO:0000313" key="9">
    <source>
        <dbReference type="EMBL" id="CAL4102832.1"/>
    </source>
</evidence>
<feature type="transmembrane region" description="Helical" evidence="6">
    <location>
        <begin position="512"/>
        <end position="537"/>
    </location>
</feature>
<feature type="domain" description="Fibronectin type-III" evidence="8">
    <location>
        <begin position="404"/>
        <end position="495"/>
    </location>
</feature>
<evidence type="ECO:0000313" key="10">
    <source>
        <dbReference type="Proteomes" id="UP001497623"/>
    </source>
</evidence>
<evidence type="ECO:0000256" key="6">
    <source>
        <dbReference type="SAM" id="Phobius"/>
    </source>
</evidence>
<dbReference type="PROSITE" id="PS50835">
    <property type="entry name" value="IG_LIKE"/>
    <property type="match status" value="4"/>
</dbReference>
<dbReference type="SMART" id="SM00409">
    <property type="entry name" value="IG"/>
    <property type="match status" value="2"/>
</dbReference>
<keyword evidence="6" id="KW-0812">Transmembrane</keyword>
<dbReference type="Gene3D" id="2.60.40.10">
    <property type="entry name" value="Immunoglobulins"/>
    <property type="match status" value="4"/>
</dbReference>
<dbReference type="Pfam" id="PF07679">
    <property type="entry name" value="I-set"/>
    <property type="match status" value="1"/>
</dbReference>
<dbReference type="SUPFAM" id="SSF48726">
    <property type="entry name" value="Immunoglobulin"/>
    <property type="match status" value="4"/>
</dbReference>
<dbReference type="InterPro" id="IPR013162">
    <property type="entry name" value="CD80_C2-set"/>
</dbReference>
<feature type="domain" description="Ig-like" evidence="7">
    <location>
        <begin position="305"/>
        <end position="395"/>
    </location>
</feature>
<evidence type="ECO:0000259" key="8">
    <source>
        <dbReference type="PROSITE" id="PS50853"/>
    </source>
</evidence>
<feature type="non-terminal residue" evidence="9">
    <location>
        <position position="1"/>
    </location>
</feature>
<keyword evidence="6" id="KW-1133">Transmembrane helix</keyword>
<dbReference type="PANTHER" id="PTHR23278">
    <property type="entry name" value="SIDESTEP PROTEIN"/>
    <property type="match status" value="1"/>
</dbReference>
<dbReference type="InterPro" id="IPR036179">
    <property type="entry name" value="Ig-like_dom_sf"/>
</dbReference>
<evidence type="ECO:0008006" key="11">
    <source>
        <dbReference type="Google" id="ProtNLM"/>
    </source>
</evidence>
<dbReference type="Pfam" id="PF08205">
    <property type="entry name" value="C2-set_2"/>
    <property type="match status" value="1"/>
</dbReference>
<name>A0AAV2QV43_MEGNR</name>
<accession>A0AAV2QV43</accession>
<keyword evidence="4" id="KW-1015">Disulfide bond</keyword>
<evidence type="ECO:0000259" key="7">
    <source>
        <dbReference type="PROSITE" id="PS50835"/>
    </source>
</evidence>
<dbReference type="InterPro" id="IPR003598">
    <property type="entry name" value="Ig_sub2"/>
</dbReference>
<feature type="domain" description="Ig-like" evidence="7">
    <location>
        <begin position="6"/>
        <end position="107"/>
    </location>
</feature>
<organism evidence="9 10">
    <name type="scientific">Meganyctiphanes norvegica</name>
    <name type="common">Northern krill</name>
    <name type="synonym">Thysanopoda norvegica</name>
    <dbReference type="NCBI Taxonomy" id="48144"/>
    <lineage>
        <taxon>Eukaryota</taxon>
        <taxon>Metazoa</taxon>
        <taxon>Ecdysozoa</taxon>
        <taxon>Arthropoda</taxon>
        <taxon>Crustacea</taxon>
        <taxon>Multicrustacea</taxon>
        <taxon>Malacostraca</taxon>
        <taxon>Eumalacostraca</taxon>
        <taxon>Eucarida</taxon>
        <taxon>Euphausiacea</taxon>
        <taxon>Euphausiidae</taxon>
        <taxon>Meganyctiphanes</taxon>
    </lineage>
</organism>
<feature type="domain" description="Ig-like" evidence="7">
    <location>
        <begin position="208"/>
        <end position="300"/>
    </location>
</feature>
<comment type="caution">
    <text evidence="9">The sequence shown here is derived from an EMBL/GenBank/DDBJ whole genome shotgun (WGS) entry which is preliminary data.</text>
</comment>
<dbReference type="PANTHER" id="PTHR23278:SF19">
    <property type="entry name" value="OBSCURIN"/>
    <property type="match status" value="1"/>
</dbReference>
<dbReference type="SMART" id="SM00408">
    <property type="entry name" value="IGc2"/>
    <property type="match status" value="3"/>
</dbReference>
<keyword evidence="2" id="KW-0677">Repeat</keyword>
<sequence>DPVSKPTVTDDSGLALRSGVVGPYHVGQYLKLACLTKHGFPLPNVTWWRDGELIDDHCEVHGPKIVRNDLEIKNLTWTWDNVTLTCRAENYKLRPATAVALRLLVISLPKTVVLTGSKIGLAGHELLLQCVSEGSRPPAILNWTIDSEVLKPNKKFQNTQYGESTTSTLRLQVQKEDDGRHISCSAANPSSPQSVINNHTIITVHYPPTVEVELGATLQIRDLKEGEDVFFTCKVKANPPVTSISWYLEDQQQVQNVSMGVIVSDNTLVLQRVQVTQMGNYRCQAKNQVGSSRSTPVLLSLKYAPTCETAPTTYFIYDKPINVTCRVSANPQATSVQWRWNGSYDAIATLPVPGAGEGEAAAQLTVFPSKYQEDRGLACWAANAIGRQAVPCSFNIKVAQMQAPLSSCRLANITASSLSVTCSEAINGRVPGTTLYTAEVYLENGTLFANVTSPKPSFNVSQLDAGTRYHIQVFVNQGPVTSEPVVVEAYTSRDAVRRETEPEALVPSEDSFPIWAVMLGVVLTGITLGAIITLQLLIRCYKKRRRRCKNSDKSSPSQTSQINEDSNPDVVPTSDTAVVIASNEGDLVAISLCQAPDAGAVAGAATVIYSKQYQAQLHRGQTHNAPGSSYQQQAATMRTSREHIDIVELNT</sequence>
<dbReference type="InterPro" id="IPR003599">
    <property type="entry name" value="Ig_sub"/>
</dbReference>
<proteinExistence type="predicted"/>
<evidence type="ECO:0000256" key="4">
    <source>
        <dbReference type="ARBA" id="ARBA00023157"/>
    </source>
</evidence>
<dbReference type="InterPro" id="IPR013098">
    <property type="entry name" value="Ig_I-set"/>
</dbReference>
<dbReference type="EMBL" id="CAXKWB010011955">
    <property type="protein sequence ID" value="CAL4102832.1"/>
    <property type="molecule type" value="Genomic_DNA"/>
</dbReference>
<reference evidence="9 10" key="1">
    <citation type="submission" date="2024-05" db="EMBL/GenBank/DDBJ databases">
        <authorList>
            <person name="Wallberg A."/>
        </authorList>
    </citation>
    <scope>NUCLEOTIDE SEQUENCE [LARGE SCALE GENOMIC DNA]</scope>
</reference>
<dbReference type="InterPro" id="IPR013783">
    <property type="entry name" value="Ig-like_fold"/>
</dbReference>
<dbReference type="InterPro" id="IPR003961">
    <property type="entry name" value="FN3_dom"/>
</dbReference>
<keyword evidence="10" id="KW-1185">Reference proteome</keyword>
<feature type="region of interest" description="Disordered" evidence="5">
    <location>
        <begin position="548"/>
        <end position="571"/>
    </location>
</feature>
<protein>
    <recommendedName>
        <fullName evidence="11">Nephrin</fullName>
    </recommendedName>
</protein>
<feature type="compositionally biased region" description="Polar residues" evidence="5">
    <location>
        <begin position="553"/>
        <end position="565"/>
    </location>
</feature>
<feature type="domain" description="Ig-like" evidence="7">
    <location>
        <begin position="109"/>
        <end position="196"/>
    </location>
</feature>
<dbReference type="GO" id="GO:0016020">
    <property type="term" value="C:membrane"/>
    <property type="evidence" value="ECO:0007669"/>
    <property type="project" value="UniProtKB-SubCell"/>
</dbReference>